<protein>
    <submittedName>
        <fullName evidence="2">Uncharacterized protein</fullName>
    </submittedName>
</protein>
<gene>
    <name evidence="2" type="ordered locus">Dtpsy_2119</name>
</gene>
<feature type="chain" id="PRO_5039893559" evidence="1">
    <location>
        <begin position="20"/>
        <end position="244"/>
    </location>
</feature>
<dbReference type="Proteomes" id="UP000000450">
    <property type="component" value="Chromosome"/>
</dbReference>
<name>A0A9J9QCP9_ACIET</name>
<dbReference type="RefSeq" id="WP_015913595.1">
    <property type="nucleotide sequence ID" value="NC_011992.1"/>
</dbReference>
<evidence type="ECO:0000313" key="3">
    <source>
        <dbReference type="Proteomes" id="UP000000450"/>
    </source>
</evidence>
<feature type="signal peptide" evidence="1">
    <location>
        <begin position="1"/>
        <end position="19"/>
    </location>
</feature>
<reference evidence="2 3" key="1">
    <citation type="journal article" date="2010" name="J. Bacteriol.">
        <title>Completed genome sequence of the anaerobic iron-oxidizing bacterium Acidovorax ebreus strain TPSY.</title>
        <authorList>
            <person name="Byrne-Bailey K.G."/>
            <person name="Weber K.A."/>
            <person name="Chair A.H."/>
            <person name="Bose S."/>
            <person name="Knox T."/>
            <person name="Spanbauer T.L."/>
            <person name="Chertkov O."/>
            <person name="Coates J.D."/>
        </authorList>
    </citation>
    <scope>NUCLEOTIDE SEQUENCE [LARGE SCALE GENOMIC DNA]</scope>
    <source>
        <strain evidence="2 3">TPSY</strain>
    </source>
</reference>
<evidence type="ECO:0000256" key="1">
    <source>
        <dbReference type="SAM" id="SignalP"/>
    </source>
</evidence>
<dbReference type="KEGG" id="dia:Dtpsy_2119"/>
<dbReference type="EMBL" id="CP001392">
    <property type="protein sequence ID" value="ACM33573.1"/>
    <property type="molecule type" value="Genomic_DNA"/>
</dbReference>
<keyword evidence="3" id="KW-1185">Reference proteome</keyword>
<organism evidence="2 3">
    <name type="scientific">Acidovorax ebreus (strain TPSY)</name>
    <name type="common">Diaphorobacter sp. (strain TPSY)</name>
    <dbReference type="NCBI Taxonomy" id="535289"/>
    <lineage>
        <taxon>Bacteria</taxon>
        <taxon>Pseudomonadati</taxon>
        <taxon>Pseudomonadota</taxon>
        <taxon>Betaproteobacteria</taxon>
        <taxon>Burkholderiales</taxon>
        <taxon>Comamonadaceae</taxon>
        <taxon>Diaphorobacter</taxon>
    </lineage>
</organism>
<proteinExistence type="predicted"/>
<evidence type="ECO:0000313" key="2">
    <source>
        <dbReference type="EMBL" id="ACM33573.1"/>
    </source>
</evidence>
<sequence>MFVRLIALLLTMTCATVLAQESFTRTATPWPDVPPPPRAQVQWVSDDMRVNGVPMKVQAFQSRASKDEVVAFYMAHWRIAVNAVPDPAKPPASVTAHGPDTLVARAHGPYYSLVKVRSASDGGSEGTISTSLLLGVEPRIDASGIPAPRSATPVNVVESIDNGKRNKQVMLVSREPLDSIASYYQTQLAASGWSLLQEQNASAKGSQGPAIVRMYGRDKQQLDVAMGVDAERRLTIVTVNLVKF</sequence>
<keyword evidence="1" id="KW-0732">Signal</keyword>
<accession>A0A9J9QCP9</accession>
<dbReference type="AlphaFoldDB" id="A0A9J9QCP9"/>